<evidence type="ECO:0000313" key="3">
    <source>
        <dbReference type="EMBL" id="WCL54698.1"/>
    </source>
</evidence>
<organism evidence="3 4">
    <name type="scientific">Gimibacter soli</name>
    <dbReference type="NCBI Taxonomy" id="3024400"/>
    <lineage>
        <taxon>Bacteria</taxon>
        <taxon>Pseudomonadati</taxon>
        <taxon>Pseudomonadota</taxon>
        <taxon>Alphaproteobacteria</taxon>
        <taxon>Kordiimonadales</taxon>
        <taxon>Temperatibacteraceae</taxon>
        <taxon>Gimibacter</taxon>
    </lineage>
</organism>
<dbReference type="InterPro" id="IPR036754">
    <property type="entry name" value="YbaK/aa-tRNA-synt-asso_dom_sf"/>
</dbReference>
<evidence type="ECO:0000313" key="4">
    <source>
        <dbReference type="Proteomes" id="UP001217500"/>
    </source>
</evidence>
<dbReference type="Gene3D" id="3.90.960.10">
    <property type="entry name" value="YbaK/aminoacyl-tRNA synthetase-associated domain"/>
    <property type="match status" value="1"/>
</dbReference>
<evidence type="ECO:0000256" key="1">
    <source>
        <dbReference type="ARBA" id="ARBA00010201"/>
    </source>
</evidence>
<dbReference type="GO" id="GO:0002161">
    <property type="term" value="F:aminoacyl-tRNA deacylase activity"/>
    <property type="evidence" value="ECO:0007669"/>
    <property type="project" value="InterPro"/>
</dbReference>
<sequence length="174" mass="19104">MMPATESDLMQFLASLGITVTMHRHAPVFTVEDARAHRGEIPGGHCKCLFVRDKKKRRLLAVVDEERRVDLDGLAAAAGMGRMSFSSADSLMDMLGVVPGSVTPFALINARVAEGEEPPLLVVLDKAMMAHELLNYHPLHNAATVTIRREDLVAFIRACGFEPMIVDLDTEITH</sequence>
<reference evidence="3" key="1">
    <citation type="submission" date="2023-01" db="EMBL/GenBank/DDBJ databases">
        <title>The genome sequence of Kordiimonadaceae bacterium 6D33.</title>
        <authorList>
            <person name="Liu Y."/>
        </authorList>
    </citation>
    <scope>NUCLEOTIDE SEQUENCE</scope>
    <source>
        <strain evidence="3">6D33</strain>
    </source>
</reference>
<dbReference type="InterPro" id="IPR007214">
    <property type="entry name" value="YbaK/aa-tRNA-synth-assoc-dom"/>
</dbReference>
<dbReference type="RefSeq" id="WP_289504417.1">
    <property type="nucleotide sequence ID" value="NZ_CP116805.1"/>
</dbReference>
<proteinExistence type="inferred from homology"/>
<dbReference type="Proteomes" id="UP001217500">
    <property type="component" value="Chromosome"/>
</dbReference>
<evidence type="ECO:0000259" key="2">
    <source>
        <dbReference type="Pfam" id="PF04073"/>
    </source>
</evidence>
<dbReference type="FunFam" id="3.90.960.10:FF:000005">
    <property type="entry name" value="Putative prolyl-tRNA synthetase"/>
    <property type="match status" value="1"/>
</dbReference>
<dbReference type="PANTHER" id="PTHR31423">
    <property type="entry name" value="YBAK DOMAIN-CONTAINING PROTEIN"/>
    <property type="match status" value="1"/>
</dbReference>
<dbReference type="AlphaFoldDB" id="A0AAE9XPA3"/>
<feature type="domain" description="YbaK/aminoacyl-tRNA synthetase-associated" evidence="2">
    <location>
        <begin position="25"/>
        <end position="154"/>
    </location>
</feature>
<dbReference type="KEGG" id="gso:PH603_02855"/>
<protein>
    <submittedName>
        <fullName evidence="3">Prolyl-tRNA synthetase associated domain-containing protein</fullName>
    </submittedName>
</protein>
<comment type="similarity">
    <text evidence="1">Belongs to the PRORSD1 family.</text>
</comment>
<dbReference type="Pfam" id="PF04073">
    <property type="entry name" value="tRNA_edit"/>
    <property type="match status" value="1"/>
</dbReference>
<dbReference type="PANTHER" id="PTHR31423:SF3">
    <property type="entry name" value="PROLYL-TRNA SYNTHETASE ASSOCIATED DOMAIN-CONTAINING PROTEIN 1-RELATED"/>
    <property type="match status" value="1"/>
</dbReference>
<accession>A0AAE9XPA3</accession>
<dbReference type="InterPro" id="IPR040285">
    <property type="entry name" value="ProX/PRXD1"/>
</dbReference>
<dbReference type="CDD" id="cd04335">
    <property type="entry name" value="PrdX_deacylase"/>
    <property type="match status" value="1"/>
</dbReference>
<keyword evidence="4" id="KW-1185">Reference proteome</keyword>
<dbReference type="EMBL" id="CP116805">
    <property type="protein sequence ID" value="WCL54698.1"/>
    <property type="molecule type" value="Genomic_DNA"/>
</dbReference>
<dbReference type="SUPFAM" id="SSF55826">
    <property type="entry name" value="YbaK/ProRS associated domain"/>
    <property type="match status" value="1"/>
</dbReference>
<gene>
    <name evidence="3" type="ORF">PH603_02855</name>
</gene>
<name>A0AAE9XPA3_9PROT</name>